<dbReference type="GO" id="GO:0046872">
    <property type="term" value="F:metal ion binding"/>
    <property type="evidence" value="ECO:0007669"/>
    <property type="project" value="UniProtKB-KW"/>
</dbReference>
<dbReference type="PANTHER" id="PTHR43409">
    <property type="entry name" value="ANAEROBIC MAGNESIUM-PROTOPORPHYRIN IX MONOMETHYL ESTER CYCLASE-RELATED"/>
    <property type="match status" value="1"/>
</dbReference>
<dbReference type="InterPro" id="IPR051198">
    <property type="entry name" value="BchE-like"/>
</dbReference>
<accession>A0A382ZGQ5</accession>
<feature type="non-terminal residue" evidence="7">
    <location>
        <position position="257"/>
    </location>
</feature>
<dbReference type="SUPFAM" id="SSF52242">
    <property type="entry name" value="Cobalamin (vitamin B12)-binding domain"/>
    <property type="match status" value="1"/>
</dbReference>
<protein>
    <recommendedName>
        <fullName evidence="6">B12-binding domain-containing protein</fullName>
    </recommendedName>
</protein>
<evidence type="ECO:0000256" key="3">
    <source>
        <dbReference type="ARBA" id="ARBA00022723"/>
    </source>
</evidence>
<dbReference type="GO" id="GO:0051536">
    <property type="term" value="F:iron-sulfur cluster binding"/>
    <property type="evidence" value="ECO:0007669"/>
    <property type="project" value="UniProtKB-KW"/>
</dbReference>
<evidence type="ECO:0000256" key="5">
    <source>
        <dbReference type="ARBA" id="ARBA00023014"/>
    </source>
</evidence>
<reference evidence="7" key="1">
    <citation type="submission" date="2018-05" db="EMBL/GenBank/DDBJ databases">
        <authorList>
            <person name="Lanie J.A."/>
            <person name="Ng W.-L."/>
            <person name="Kazmierczak K.M."/>
            <person name="Andrzejewski T.M."/>
            <person name="Davidsen T.M."/>
            <person name="Wayne K.J."/>
            <person name="Tettelin H."/>
            <person name="Glass J.I."/>
            <person name="Rusch D."/>
            <person name="Podicherti R."/>
            <person name="Tsui H.-C.T."/>
            <person name="Winkler M.E."/>
        </authorList>
    </citation>
    <scope>NUCLEOTIDE SEQUENCE</scope>
</reference>
<evidence type="ECO:0000259" key="6">
    <source>
        <dbReference type="PROSITE" id="PS51332"/>
    </source>
</evidence>
<feature type="domain" description="B12-binding" evidence="6">
    <location>
        <begin position="70"/>
        <end position="243"/>
    </location>
</feature>
<evidence type="ECO:0000256" key="2">
    <source>
        <dbReference type="ARBA" id="ARBA00022691"/>
    </source>
</evidence>
<keyword evidence="5" id="KW-0411">Iron-sulfur</keyword>
<dbReference type="InterPro" id="IPR036724">
    <property type="entry name" value="Cobalamin-bd_sf"/>
</dbReference>
<dbReference type="Pfam" id="PF02310">
    <property type="entry name" value="B12-binding"/>
    <property type="match status" value="1"/>
</dbReference>
<organism evidence="7">
    <name type="scientific">marine metagenome</name>
    <dbReference type="NCBI Taxonomy" id="408172"/>
    <lineage>
        <taxon>unclassified sequences</taxon>
        <taxon>metagenomes</taxon>
        <taxon>ecological metagenomes</taxon>
    </lineage>
</organism>
<dbReference type="EMBL" id="UINC01183801">
    <property type="protein sequence ID" value="SVD94726.1"/>
    <property type="molecule type" value="Genomic_DNA"/>
</dbReference>
<gene>
    <name evidence="7" type="ORF">METZ01_LOCUS447580</name>
</gene>
<dbReference type="InterPro" id="IPR006158">
    <property type="entry name" value="Cobalamin-bd"/>
</dbReference>
<proteinExistence type="predicted"/>
<dbReference type="Gene3D" id="3.40.50.280">
    <property type="entry name" value="Cobalamin-binding domain"/>
    <property type="match status" value="1"/>
</dbReference>
<name>A0A382ZGQ5_9ZZZZ</name>
<keyword evidence="4" id="KW-0408">Iron</keyword>
<keyword evidence="3" id="KW-0479">Metal-binding</keyword>
<evidence type="ECO:0000256" key="4">
    <source>
        <dbReference type="ARBA" id="ARBA00023004"/>
    </source>
</evidence>
<dbReference type="PANTHER" id="PTHR43409:SF4">
    <property type="entry name" value="RADICAL SAM SUPERFAMILY PROTEIN"/>
    <property type="match status" value="1"/>
</dbReference>
<dbReference type="GO" id="GO:0031419">
    <property type="term" value="F:cobalamin binding"/>
    <property type="evidence" value="ECO:0007669"/>
    <property type="project" value="InterPro"/>
</dbReference>
<keyword evidence="2" id="KW-0949">S-adenosyl-L-methionine</keyword>
<sequence length="257" mass="29897">KMADEHKKHLDFNLTNIAVDEADTDRYEKPDLSIEDARHQQMMDHIAPFARKVQQKNTKSVYVDYKTRKTKLILVMCPEWAPEFPPFNLARLSGVCKAAGYETSILDLNVKAYNLNQNNWQPLKKIPFRLWDPSASWHWLGDTYMHDIHPLLEPLLEEGLEHIIENKPDVVGFSQYYISEEPTKWMCAELKKRAPHIKIAVGGSNVQKDWFDIQPYYDYICTGEGEAAILSILQDIEDGIDRGPMYKITQEEMERIN</sequence>
<dbReference type="PROSITE" id="PS51332">
    <property type="entry name" value="B12_BINDING"/>
    <property type="match status" value="1"/>
</dbReference>
<dbReference type="AlphaFoldDB" id="A0A382ZGQ5"/>
<evidence type="ECO:0000256" key="1">
    <source>
        <dbReference type="ARBA" id="ARBA00001966"/>
    </source>
</evidence>
<evidence type="ECO:0000313" key="7">
    <source>
        <dbReference type="EMBL" id="SVD94726.1"/>
    </source>
</evidence>
<feature type="non-terminal residue" evidence="7">
    <location>
        <position position="1"/>
    </location>
</feature>
<comment type="cofactor">
    <cofactor evidence="1">
        <name>[4Fe-4S] cluster</name>
        <dbReference type="ChEBI" id="CHEBI:49883"/>
    </cofactor>
</comment>